<organism evidence="11 12">
    <name type="scientific">Aldrovandia affinis</name>
    <dbReference type="NCBI Taxonomy" id="143900"/>
    <lineage>
        <taxon>Eukaryota</taxon>
        <taxon>Metazoa</taxon>
        <taxon>Chordata</taxon>
        <taxon>Craniata</taxon>
        <taxon>Vertebrata</taxon>
        <taxon>Euteleostomi</taxon>
        <taxon>Actinopterygii</taxon>
        <taxon>Neopterygii</taxon>
        <taxon>Teleostei</taxon>
        <taxon>Notacanthiformes</taxon>
        <taxon>Halosauridae</taxon>
        <taxon>Aldrovandia</taxon>
    </lineage>
</organism>
<keyword evidence="5 8" id="KW-0505">Motor protein</keyword>
<evidence type="ECO:0000256" key="5">
    <source>
        <dbReference type="ARBA" id="ARBA00023175"/>
    </source>
</evidence>
<feature type="region of interest" description="Disordered" evidence="9">
    <location>
        <begin position="1177"/>
        <end position="1248"/>
    </location>
</feature>
<evidence type="ECO:0000256" key="7">
    <source>
        <dbReference type="ARBA" id="ARBA00061030"/>
    </source>
</evidence>
<evidence type="ECO:0000256" key="8">
    <source>
        <dbReference type="PROSITE-ProRule" id="PRU00283"/>
    </source>
</evidence>
<dbReference type="SUPFAM" id="SSF52540">
    <property type="entry name" value="P-loop containing nucleoside triphosphate hydrolases"/>
    <property type="match status" value="1"/>
</dbReference>
<feature type="compositionally biased region" description="Basic and acidic residues" evidence="9">
    <location>
        <begin position="819"/>
        <end position="838"/>
    </location>
</feature>
<proteinExistence type="inferred from homology"/>
<feature type="region of interest" description="Disordered" evidence="9">
    <location>
        <begin position="561"/>
        <end position="654"/>
    </location>
</feature>
<reference evidence="11" key="1">
    <citation type="journal article" date="2023" name="Science">
        <title>Genome structures resolve the early diversification of teleost fishes.</title>
        <authorList>
            <person name="Parey E."/>
            <person name="Louis A."/>
            <person name="Montfort J."/>
            <person name="Bouchez O."/>
            <person name="Roques C."/>
            <person name="Iampietro C."/>
            <person name="Lluch J."/>
            <person name="Castinel A."/>
            <person name="Donnadieu C."/>
            <person name="Desvignes T."/>
            <person name="Floi Bucao C."/>
            <person name="Jouanno E."/>
            <person name="Wen M."/>
            <person name="Mejri S."/>
            <person name="Dirks R."/>
            <person name="Jansen H."/>
            <person name="Henkel C."/>
            <person name="Chen W.J."/>
            <person name="Zahm M."/>
            <person name="Cabau C."/>
            <person name="Klopp C."/>
            <person name="Thompson A.W."/>
            <person name="Robinson-Rechavi M."/>
            <person name="Braasch I."/>
            <person name="Lecointre G."/>
            <person name="Bobe J."/>
            <person name="Postlethwait J.H."/>
            <person name="Berthelot C."/>
            <person name="Roest Crollius H."/>
            <person name="Guiguen Y."/>
        </authorList>
    </citation>
    <scope>NUCLEOTIDE SEQUENCE</scope>
    <source>
        <strain evidence="11">NC1722</strain>
    </source>
</reference>
<dbReference type="PANTHER" id="PTHR47971">
    <property type="entry name" value="KINESIN-RELATED PROTEIN 6"/>
    <property type="match status" value="1"/>
</dbReference>
<dbReference type="GO" id="GO:0005524">
    <property type="term" value="F:ATP binding"/>
    <property type="evidence" value="ECO:0007669"/>
    <property type="project" value="UniProtKB-UniRule"/>
</dbReference>
<feature type="region of interest" description="Disordered" evidence="9">
    <location>
        <begin position="1006"/>
        <end position="1046"/>
    </location>
</feature>
<feature type="binding site" evidence="8">
    <location>
        <begin position="321"/>
        <end position="328"/>
    </location>
    <ligand>
        <name>ATP</name>
        <dbReference type="ChEBI" id="CHEBI:30616"/>
    </ligand>
</feature>
<evidence type="ECO:0000256" key="1">
    <source>
        <dbReference type="ARBA" id="ARBA00004245"/>
    </source>
</evidence>
<evidence type="ECO:0000256" key="2">
    <source>
        <dbReference type="ARBA" id="ARBA00022701"/>
    </source>
</evidence>
<dbReference type="PROSITE" id="PS00411">
    <property type="entry name" value="KINESIN_MOTOR_1"/>
    <property type="match status" value="1"/>
</dbReference>
<keyword evidence="4 8" id="KW-0067">ATP-binding</keyword>
<dbReference type="EMBL" id="JAINUG010000011">
    <property type="protein sequence ID" value="KAJ8414834.1"/>
    <property type="molecule type" value="Genomic_DNA"/>
</dbReference>
<feature type="compositionally biased region" description="Basic and acidic residues" evidence="9">
    <location>
        <begin position="679"/>
        <end position="696"/>
    </location>
</feature>
<keyword evidence="6" id="KW-0963">Cytoplasm</keyword>
<sequence>MTSCLYECLYEAGLQRYYPQFVALGLSRLAHLSRLTMGDYPRFGVQDMCDRTRLFHLVQLVKGFEEEVDDSEDEDEGGVTAEAVLPARRPPPRRQLAFSAVSPKPEQPRLAHTPVGGAQTDTETPFQNLHIKKEARRHGSHILTRTPKLSNRFNKEVTPRNSSHTDKLAPADSKVRGENRWVALMHRKSLLEQEVAPVYQVKCTPSYNYGLPISSPASSRRTMVGRAAVERIRVCLRKRPLSRAEENSGVTDVVMAQDGESVLVHEQKEAVDLTEYVLQHAFYFDEVFSEACTNEDVYEKTAYPLIQHIFNGGKATCFAYGQTGAGKTHTMLGSSRRPGLYALAARDIFARLARTESGSSPVQPPGPFTICVSFFEIYCGQLYDLLDHRKRLFAREDSQHVVQIAGLREVEVESVATLLEVISWGSRERSRGVSGVNCDSSRSHALLQIHLRDCTHRLVGRISFVDLAGSERACDTRDLDRQSRMEGAEINQSLLALKECIRALDQEQLHTPFRQSKLTQVLKDSFIGNSKTCMIANISPGHLATEHTLNTLRYADRVKELKRGRKSSPNRSGAGGKTLTNLSPKRNKHSSREKSPSKKAMAGLAGHEGAGEVGLDHTTPIRGTLGRRQSVTERRSKWQSERGEEEEGIEEEGRSARLGARVRPVWKETVAWETLGGWGDEREPERDGKREETERERHLKRYHQQLQQFQPSAALQRGRQAQPLAEDLLASYGERVEEAGACQAAPIQHAAEVEGCPGPSRALEFGSSSSAGGRFPNSLGGTWEMPLPGTGSGTGVGETGRGGLGFRADGRGWAGQSGSRRECAVGEREGQGQEESIKGYRDRCTPVSSGLDLGLGEGWGLGVGDEAESWERVREAERESDGLARSDWSIEDDDYGAYLSTESSGSNNNIIPVERPLSPPRDGIFLQPEDLNDLSTEHKRVNPVWGAEDPLRLPFGSDSVNIPMSPTTAPLMTSWRRESEETGPGDALMTPPVLTREAQAAVMLSTRAEPRSRIHPSTKTAGGSCGAATHLRSVSPSRDSSTSVVDSSISTMDPLSISLLQVETQVATDSFLGCGSRFPSLSPEGHSGKRGGAGEPQLLLEALLGVKSCCEHSESAVTPDGQRRQQRVVLDSTFLCMKGVKATTDPSLSLTPFPGSFLEALAQPEADILGLRKAEAPLGVSHPRDRTAKPGSHASSAELSQSEPSLAEASPPESAPVPEKSAKRRFSGNCVGTETETVPGGRQGDQDLPHQDIRRAMMEGQRLIQEILKTGGPGKPGSAKQDPSQQSDPTVPLYPRLSGTPAGPSTTHSLREGLELAQRLVVQAHCEQLEEMESLCHRVEALLSLQPGMDFTDYVLQLEEIMELKAKCVRNMSAQLRLYLTCPCSTITDTHAGSLTR</sequence>
<feature type="compositionally biased region" description="Low complexity" evidence="9">
    <location>
        <begin position="1194"/>
        <end position="1219"/>
    </location>
</feature>
<dbReference type="InterPro" id="IPR036961">
    <property type="entry name" value="Kinesin_motor_dom_sf"/>
</dbReference>
<dbReference type="InterPro" id="IPR013761">
    <property type="entry name" value="SAM/pointed_sf"/>
</dbReference>
<dbReference type="SUPFAM" id="SSF47769">
    <property type="entry name" value="SAM/Pointed domain"/>
    <property type="match status" value="1"/>
</dbReference>
<dbReference type="CDD" id="cd09541">
    <property type="entry name" value="SAM_KIF24-like"/>
    <property type="match status" value="1"/>
</dbReference>
<feature type="domain" description="Kinesin motor" evidence="10">
    <location>
        <begin position="231"/>
        <end position="561"/>
    </location>
</feature>
<keyword evidence="3 8" id="KW-0547">Nucleotide-binding</keyword>
<name>A0AAD7T5L6_9TELE</name>
<dbReference type="Pfam" id="PF00225">
    <property type="entry name" value="Kinesin"/>
    <property type="match status" value="1"/>
</dbReference>
<dbReference type="GO" id="GO:0008017">
    <property type="term" value="F:microtubule binding"/>
    <property type="evidence" value="ECO:0007669"/>
    <property type="project" value="InterPro"/>
</dbReference>
<dbReference type="PANTHER" id="PTHR47971:SF20">
    <property type="entry name" value="KINESIN-LIKE PROTEIN KIF24"/>
    <property type="match status" value="1"/>
</dbReference>
<dbReference type="CDD" id="cd01367">
    <property type="entry name" value="KISc_KIF2_like"/>
    <property type="match status" value="1"/>
</dbReference>
<dbReference type="InterPro" id="IPR019821">
    <property type="entry name" value="Kinesin_motor_CS"/>
</dbReference>
<dbReference type="PROSITE" id="PS50067">
    <property type="entry name" value="KINESIN_MOTOR_2"/>
    <property type="match status" value="1"/>
</dbReference>
<comment type="caution">
    <text evidence="11">The sequence shown here is derived from an EMBL/GenBank/DDBJ whole genome shotgun (WGS) entry which is preliminary data.</text>
</comment>
<comment type="similarity">
    <text evidence="7">Belongs to the TRAFAC class myosin-kinesin ATPase superfamily. Kinesin family. KIN-13 subfamily.</text>
</comment>
<feature type="compositionally biased region" description="Basic and acidic residues" evidence="9">
    <location>
        <begin position="630"/>
        <end position="642"/>
    </location>
</feature>
<comment type="subcellular location">
    <subcellularLocation>
        <location evidence="1">Cytoplasm</location>
        <location evidence="1">Cytoskeleton</location>
    </subcellularLocation>
</comment>
<dbReference type="GO" id="GO:0005874">
    <property type="term" value="C:microtubule"/>
    <property type="evidence" value="ECO:0007669"/>
    <property type="project" value="UniProtKB-KW"/>
</dbReference>
<dbReference type="Gene3D" id="3.40.850.10">
    <property type="entry name" value="Kinesin motor domain"/>
    <property type="match status" value="1"/>
</dbReference>
<feature type="region of interest" description="Disordered" evidence="9">
    <location>
        <begin position="809"/>
        <end position="838"/>
    </location>
</feature>
<evidence type="ECO:0000313" key="12">
    <source>
        <dbReference type="Proteomes" id="UP001221898"/>
    </source>
</evidence>
<gene>
    <name evidence="11" type="ORF">AAFF_G00023570</name>
</gene>
<dbReference type="InterPro" id="IPR027417">
    <property type="entry name" value="P-loop_NTPase"/>
</dbReference>
<dbReference type="Proteomes" id="UP001221898">
    <property type="component" value="Unassembled WGS sequence"/>
</dbReference>
<evidence type="ECO:0000256" key="4">
    <source>
        <dbReference type="ARBA" id="ARBA00022840"/>
    </source>
</evidence>
<evidence type="ECO:0000256" key="9">
    <source>
        <dbReference type="SAM" id="MobiDB-lite"/>
    </source>
</evidence>
<keyword evidence="6" id="KW-0206">Cytoskeleton</keyword>
<feature type="region of interest" description="Disordered" evidence="9">
    <location>
        <begin position="1268"/>
        <end position="1308"/>
    </location>
</feature>
<feature type="region of interest" description="Disordered" evidence="9">
    <location>
        <begin position="99"/>
        <end position="122"/>
    </location>
</feature>
<evidence type="ECO:0000256" key="6">
    <source>
        <dbReference type="ARBA" id="ARBA00023212"/>
    </source>
</evidence>
<protein>
    <recommendedName>
        <fullName evidence="10">Kinesin motor domain-containing protein</fullName>
    </recommendedName>
</protein>
<feature type="region of interest" description="Disordered" evidence="9">
    <location>
        <begin position="677"/>
        <end position="696"/>
    </location>
</feature>
<dbReference type="SMART" id="SM00129">
    <property type="entry name" value="KISc"/>
    <property type="match status" value="1"/>
</dbReference>
<dbReference type="InterPro" id="IPR001752">
    <property type="entry name" value="Kinesin_motor_dom"/>
</dbReference>
<evidence type="ECO:0000259" key="10">
    <source>
        <dbReference type="PROSITE" id="PS50067"/>
    </source>
</evidence>
<evidence type="ECO:0000313" key="11">
    <source>
        <dbReference type="EMBL" id="KAJ8414834.1"/>
    </source>
</evidence>
<dbReference type="GO" id="GO:0007019">
    <property type="term" value="P:microtubule depolymerization"/>
    <property type="evidence" value="ECO:0007669"/>
    <property type="project" value="TreeGrafter"/>
</dbReference>
<feature type="compositionally biased region" description="Low complexity" evidence="9">
    <location>
        <begin position="1032"/>
        <end position="1046"/>
    </location>
</feature>
<dbReference type="FunFam" id="3.40.850.10:FF:000012">
    <property type="entry name" value="Kinesin-like protein"/>
    <property type="match status" value="1"/>
</dbReference>
<accession>A0AAD7T5L6</accession>
<dbReference type="PRINTS" id="PR00380">
    <property type="entry name" value="KINESINHEAVY"/>
</dbReference>
<dbReference type="GO" id="GO:0003777">
    <property type="term" value="F:microtubule motor activity"/>
    <property type="evidence" value="ECO:0007669"/>
    <property type="project" value="InterPro"/>
</dbReference>
<dbReference type="InterPro" id="IPR027640">
    <property type="entry name" value="Kinesin-like_fam"/>
</dbReference>
<evidence type="ECO:0000256" key="3">
    <source>
        <dbReference type="ARBA" id="ARBA00022741"/>
    </source>
</evidence>
<keyword evidence="12" id="KW-1185">Reference proteome</keyword>
<dbReference type="GO" id="GO:0007018">
    <property type="term" value="P:microtubule-based movement"/>
    <property type="evidence" value="ECO:0007669"/>
    <property type="project" value="InterPro"/>
</dbReference>
<keyword evidence="2" id="KW-0493">Microtubule</keyword>